<dbReference type="Gene3D" id="1.25.40.10">
    <property type="entry name" value="Tetratricopeptide repeat domain"/>
    <property type="match status" value="1"/>
</dbReference>
<accession>A0ABV7QCR5</accession>
<dbReference type="InterPro" id="IPR011990">
    <property type="entry name" value="TPR-like_helical_dom_sf"/>
</dbReference>
<evidence type="ECO:0000313" key="1">
    <source>
        <dbReference type="EMBL" id="MFC3510532.1"/>
    </source>
</evidence>
<dbReference type="PANTHER" id="PTHR47691">
    <property type="entry name" value="REGULATOR-RELATED"/>
    <property type="match status" value="1"/>
</dbReference>
<evidence type="ECO:0008006" key="3">
    <source>
        <dbReference type="Google" id="ProtNLM"/>
    </source>
</evidence>
<name>A0ABV7QCR5_9PSEU</name>
<sequence length="645" mass="69188">MAVQSAAPWSLPPRPLPFVNRDSEIARIQDIRAGKAGEGVLLQLAGARGMGKTLLAVHAAYELREHYPDGGVFLDARGSDPQGMVPAADLARQLLVQLGVPYAEIPGAPADRLAVARGTAAGKRLLIVLDDLKAAEQLDGLLGDVSQAAVLVTSRGKLDALRFRGFSRVALDPFDRQATAKLVNAFAGDPHAVAESVIDALWRKCAGLPLALAVGASRVVGGDDDPQAFVDDLALADLEQGGELSVRGVFDAIYQDLDEDRQRDYRVLSLVPGTDFGVPVAAEVLRCSPKDARNRLAGLSQACLLENRRAGRYGFHQLIREHAQELAHKEASDDSQEARERSVFWLAARAMALDSAYAARKTPEPVRMLSFAAEPYPGSAEEAAQEFDLEWDNLVAAARMCADLGRADLAAAVPTALYSFGYQTGRAAELVDLYTRALDFDNTPAVRWQLHRDLAGLYEDLSEGEESLSHARAAAESGHAPGTASALEWLGLACERLGRAEEARGYFRQALAAVPLMGDSHDESRARALLSMHDGRVAFKQGQLDEARPAATAARDYFIAHEKDLPNVARCEKLLGDIAAQAADLRAAEAHWSRAAGLFERSLMVKLAADAVEALAELAASEGRAAEAADFREQAARLRGEPSSA</sequence>
<dbReference type="Proteomes" id="UP001595764">
    <property type="component" value="Unassembled WGS sequence"/>
</dbReference>
<protein>
    <recommendedName>
        <fullName evidence="3">NB-ARC domain-containing protein</fullName>
    </recommendedName>
</protein>
<comment type="caution">
    <text evidence="1">The sequence shown here is derived from an EMBL/GenBank/DDBJ whole genome shotgun (WGS) entry which is preliminary data.</text>
</comment>
<evidence type="ECO:0000313" key="2">
    <source>
        <dbReference type="Proteomes" id="UP001595764"/>
    </source>
</evidence>
<organism evidence="1 2">
    <name type="scientific">Amycolatopsis halotolerans</name>
    <dbReference type="NCBI Taxonomy" id="330083"/>
    <lineage>
        <taxon>Bacteria</taxon>
        <taxon>Bacillati</taxon>
        <taxon>Actinomycetota</taxon>
        <taxon>Actinomycetes</taxon>
        <taxon>Pseudonocardiales</taxon>
        <taxon>Pseudonocardiaceae</taxon>
        <taxon>Amycolatopsis</taxon>
    </lineage>
</organism>
<dbReference type="PRINTS" id="PR00364">
    <property type="entry name" value="DISEASERSIST"/>
</dbReference>
<proteinExistence type="predicted"/>
<gene>
    <name evidence="1" type="ORF">ACFORO_10195</name>
</gene>
<dbReference type="Gene3D" id="3.40.50.300">
    <property type="entry name" value="P-loop containing nucleotide triphosphate hydrolases"/>
    <property type="match status" value="1"/>
</dbReference>
<dbReference type="InterPro" id="IPR027417">
    <property type="entry name" value="P-loop_NTPase"/>
</dbReference>
<dbReference type="PANTHER" id="PTHR47691:SF3">
    <property type="entry name" value="HTH-TYPE TRANSCRIPTIONAL REGULATOR RV0890C-RELATED"/>
    <property type="match status" value="1"/>
</dbReference>
<dbReference type="RefSeq" id="WP_377868444.1">
    <property type="nucleotide sequence ID" value="NZ_JBHMAY010000006.1"/>
</dbReference>
<reference evidence="2" key="1">
    <citation type="journal article" date="2019" name="Int. J. Syst. Evol. Microbiol.">
        <title>The Global Catalogue of Microorganisms (GCM) 10K type strain sequencing project: providing services to taxonomists for standard genome sequencing and annotation.</title>
        <authorList>
            <consortium name="The Broad Institute Genomics Platform"/>
            <consortium name="The Broad Institute Genome Sequencing Center for Infectious Disease"/>
            <person name="Wu L."/>
            <person name="Ma J."/>
        </authorList>
    </citation>
    <scope>NUCLEOTIDE SEQUENCE [LARGE SCALE GENOMIC DNA]</scope>
    <source>
        <strain evidence="2">CGMCC 4.7682</strain>
    </source>
</reference>
<dbReference type="SUPFAM" id="SSF48452">
    <property type="entry name" value="TPR-like"/>
    <property type="match status" value="1"/>
</dbReference>
<dbReference type="SUPFAM" id="SSF52540">
    <property type="entry name" value="P-loop containing nucleoside triphosphate hydrolases"/>
    <property type="match status" value="1"/>
</dbReference>
<dbReference type="EMBL" id="JBHRWI010000014">
    <property type="protein sequence ID" value="MFC3510532.1"/>
    <property type="molecule type" value="Genomic_DNA"/>
</dbReference>
<keyword evidence="2" id="KW-1185">Reference proteome</keyword>